<feature type="compositionally biased region" description="Basic and acidic residues" evidence="1">
    <location>
        <begin position="114"/>
        <end position="124"/>
    </location>
</feature>
<dbReference type="Proteomes" id="UP001371456">
    <property type="component" value="Unassembled WGS sequence"/>
</dbReference>
<comment type="caution">
    <text evidence="2">The sequence shown here is derived from an EMBL/GenBank/DDBJ whole genome shotgun (WGS) entry which is preliminary data.</text>
</comment>
<evidence type="ECO:0000313" key="3">
    <source>
        <dbReference type="Proteomes" id="UP001371456"/>
    </source>
</evidence>
<keyword evidence="3" id="KW-1185">Reference proteome</keyword>
<dbReference type="AlphaFoldDB" id="A0AAN8TBW9"/>
<name>A0AAN8TBW9_SOLBU</name>
<sequence>MHSMAFDDTNIKEDQQPRVDKGKNKETTTLEVSLEDLDEDKGQGQATKRPTTTSAASGVATTIAITTGGSAANIFVNFASVAKPTSQFSSQQSTIGASGSKRSSKVKRGGANPEYKRPRTEKPRTTGFGVLFGANARSGNEMSRRSFTGFARLRKLMVATGLVTWVFARLAVELEAHWRCAKMEKKIVKGKMGREAA</sequence>
<gene>
    <name evidence="2" type="ORF">RDI58_019963</name>
</gene>
<feature type="compositionally biased region" description="Basic and acidic residues" evidence="1">
    <location>
        <begin position="9"/>
        <end position="28"/>
    </location>
</feature>
<accession>A0AAN8TBW9</accession>
<feature type="region of interest" description="Disordered" evidence="1">
    <location>
        <begin position="87"/>
        <end position="127"/>
    </location>
</feature>
<organism evidence="2 3">
    <name type="scientific">Solanum bulbocastanum</name>
    <name type="common">Wild potato</name>
    <dbReference type="NCBI Taxonomy" id="147425"/>
    <lineage>
        <taxon>Eukaryota</taxon>
        <taxon>Viridiplantae</taxon>
        <taxon>Streptophyta</taxon>
        <taxon>Embryophyta</taxon>
        <taxon>Tracheophyta</taxon>
        <taxon>Spermatophyta</taxon>
        <taxon>Magnoliopsida</taxon>
        <taxon>eudicotyledons</taxon>
        <taxon>Gunneridae</taxon>
        <taxon>Pentapetalae</taxon>
        <taxon>asterids</taxon>
        <taxon>lamiids</taxon>
        <taxon>Solanales</taxon>
        <taxon>Solanaceae</taxon>
        <taxon>Solanoideae</taxon>
        <taxon>Solaneae</taxon>
        <taxon>Solanum</taxon>
    </lineage>
</organism>
<evidence type="ECO:0000313" key="2">
    <source>
        <dbReference type="EMBL" id="KAK6782167.1"/>
    </source>
</evidence>
<feature type="region of interest" description="Disordered" evidence="1">
    <location>
        <begin position="1"/>
        <end position="57"/>
    </location>
</feature>
<proteinExistence type="predicted"/>
<dbReference type="EMBL" id="JBANQN010000008">
    <property type="protein sequence ID" value="KAK6782167.1"/>
    <property type="molecule type" value="Genomic_DNA"/>
</dbReference>
<evidence type="ECO:0000256" key="1">
    <source>
        <dbReference type="SAM" id="MobiDB-lite"/>
    </source>
</evidence>
<reference evidence="2 3" key="1">
    <citation type="submission" date="2024-02" db="EMBL/GenBank/DDBJ databases">
        <title>de novo genome assembly of Solanum bulbocastanum strain 11H21.</title>
        <authorList>
            <person name="Hosaka A.J."/>
        </authorList>
    </citation>
    <scope>NUCLEOTIDE SEQUENCE [LARGE SCALE GENOMIC DNA]</scope>
    <source>
        <tissue evidence="2">Young leaves</tissue>
    </source>
</reference>
<protein>
    <submittedName>
        <fullName evidence="2">Uncharacterized protein</fullName>
    </submittedName>
</protein>